<proteinExistence type="predicted"/>
<dbReference type="InterPro" id="IPR009279">
    <property type="entry name" value="Portal_Mu"/>
</dbReference>
<organism evidence="2 3">
    <name type="scientific">Larkinella bovis</name>
    <dbReference type="NCBI Taxonomy" id="683041"/>
    <lineage>
        <taxon>Bacteria</taxon>
        <taxon>Pseudomonadati</taxon>
        <taxon>Bacteroidota</taxon>
        <taxon>Cytophagia</taxon>
        <taxon>Cytophagales</taxon>
        <taxon>Spirosomataceae</taxon>
        <taxon>Larkinella</taxon>
    </lineage>
</organism>
<accession>A0ABW0I652</accession>
<evidence type="ECO:0000313" key="2">
    <source>
        <dbReference type="EMBL" id="MFC5408018.1"/>
    </source>
</evidence>
<keyword evidence="3" id="KW-1185">Reference proteome</keyword>
<feature type="region of interest" description="Disordered" evidence="1">
    <location>
        <begin position="380"/>
        <end position="409"/>
    </location>
</feature>
<dbReference type="EMBL" id="JBHSMA010000001">
    <property type="protein sequence ID" value="MFC5408018.1"/>
    <property type="molecule type" value="Genomic_DNA"/>
</dbReference>
<feature type="compositionally biased region" description="Polar residues" evidence="1">
    <location>
        <begin position="281"/>
        <end position="290"/>
    </location>
</feature>
<dbReference type="Pfam" id="PF06074">
    <property type="entry name" value="Portal_Mu"/>
    <property type="match status" value="1"/>
</dbReference>
<feature type="compositionally biased region" description="Polar residues" evidence="1">
    <location>
        <begin position="381"/>
        <end position="390"/>
    </location>
</feature>
<reference evidence="3" key="1">
    <citation type="journal article" date="2019" name="Int. J. Syst. Evol. Microbiol.">
        <title>The Global Catalogue of Microorganisms (GCM) 10K type strain sequencing project: providing services to taxonomists for standard genome sequencing and annotation.</title>
        <authorList>
            <consortium name="The Broad Institute Genomics Platform"/>
            <consortium name="The Broad Institute Genome Sequencing Center for Infectious Disease"/>
            <person name="Wu L."/>
            <person name="Ma J."/>
        </authorList>
    </citation>
    <scope>NUCLEOTIDE SEQUENCE [LARGE SCALE GENOMIC DNA]</scope>
    <source>
        <strain evidence="3">CCUG 55250</strain>
    </source>
</reference>
<feature type="region of interest" description="Disordered" evidence="1">
    <location>
        <begin position="281"/>
        <end position="300"/>
    </location>
</feature>
<evidence type="ECO:0000313" key="3">
    <source>
        <dbReference type="Proteomes" id="UP001596106"/>
    </source>
</evidence>
<comment type="caution">
    <text evidence="2">The sequence shown here is derived from an EMBL/GenBank/DDBJ whole genome shotgun (WGS) entry which is preliminary data.</text>
</comment>
<gene>
    <name evidence="2" type="ORF">ACFPMF_01765</name>
</gene>
<protein>
    <submittedName>
        <fullName evidence="2">DUF935 family protein</fullName>
    </submittedName>
</protein>
<dbReference type="RefSeq" id="WP_379840708.1">
    <property type="nucleotide sequence ID" value="NZ_JBHSMA010000001.1"/>
</dbReference>
<name>A0ABW0I652_9BACT</name>
<evidence type="ECO:0000256" key="1">
    <source>
        <dbReference type="SAM" id="MobiDB-lite"/>
    </source>
</evidence>
<dbReference type="Proteomes" id="UP001596106">
    <property type="component" value="Unassembled WGS sequence"/>
</dbReference>
<sequence length="432" mass="48784">MAKKQAKNANVNIVDNTIQIRTLDRSRKTLDNWKTAMQSAESLLNPNRQLLYNLYADIMLDEHLISVTDQRRLNVTGVTLMFGKDGKENEAIGKLIDTEAFEQLLEHILDSRFFGFSLIQNDFATIINEQPQIKLVPRAHVKPGFGIVVGNPGDMTGIDYTQPPYDTLYTPAGRADDLGLLLAAAPLVLLKRGDVSDWATFNEVFGQPLRVAYYNPMDPTQKPLLEKGMAEMGSMAYMILPDGAKVEFPTTYQTAAADTYERFANRMDKAISKLIVGQTMTTEDGSSRSQSEVHERTAGKIAQSDRRFALRILNSRIKPALIAQGYPVGEGEAFSFVEEEERLSKKDRLEMDIKIHKEVAPIKVDYFAQEYNVPIDEEALSNRQQQALQTTEEEPEDEEKPEKPKKVKQSAVDEFGRFMQFAQVLKEQGFFE</sequence>
<feature type="compositionally biased region" description="Basic and acidic residues" evidence="1">
    <location>
        <begin position="291"/>
        <end position="300"/>
    </location>
</feature>